<keyword evidence="1" id="KW-0285">Flavoprotein</keyword>
<feature type="domain" description="Luciferase-like" evidence="5">
    <location>
        <begin position="15"/>
        <end position="338"/>
    </location>
</feature>
<dbReference type="Pfam" id="PF00296">
    <property type="entry name" value="Bac_luciferase"/>
    <property type="match status" value="1"/>
</dbReference>
<dbReference type="PANTHER" id="PTHR42847:SF4">
    <property type="entry name" value="ALKANESULFONATE MONOOXYGENASE-RELATED"/>
    <property type="match status" value="1"/>
</dbReference>
<keyword evidence="4" id="KW-0503">Monooxygenase</keyword>
<evidence type="ECO:0000256" key="3">
    <source>
        <dbReference type="ARBA" id="ARBA00023002"/>
    </source>
</evidence>
<evidence type="ECO:0000256" key="1">
    <source>
        <dbReference type="ARBA" id="ARBA00022630"/>
    </source>
</evidence>
<evidence type="ECO:0000256" key="4">
    <source>
        <dbReference type="ARBA" id="ARBA00023033"/>
    </source>
</evidence>
<dbReference type="InterPro" id="IPR050172">
    <property type="entry name" value="SsuD_RutA_monooxygenase"/>
</dbReference>
<accession>A0A6I0DKF9</accession>
<dbReference type="SUPFAM" id="SSF51679">
    <property type="entry name" value="Bacterial luciferase-like"/>
    <property type="match status" value="1"/>
</dbReference>
<dbReference type="GO" id="GO:0016705">
    <property type="term" value="F:oxidoreductase activity, acting on paired donors, with incorporation or reduction of molecular oxygen"/>
    <property type="evidence" value="ECO:0007669"/>
    <property type="project" value="InterPro"/>
</dbReference>
<name>A0A6I0DKF9_BRUAN</name>
<dbReference type="InterPro" id="IPR011251">
    <property type="entry name" value="Luciferase-like_dom"/>
</dbReference>
<organism evidence="6 7">
    <name type="scientific">Brucella anthropi</name>
    <name type="common">Ochrobactrum anthropi</name>
    <dbReference type="NCBI Taxonomy" id="529"/>
    <lineage>
        <taxon>Bacteria</taxon>
        <taxon>Pseudomonadati</taxon>
        <taxon>Pseudomonadota</taxon>
        <taxon>Alphaproteobacteria</taxon>
        <taxon>Hyphomicrobiales</taxon>
        <taxon>Brucellaceae</taxon>
        <taxon>Brucella/Ochrobactrum group</taxon>
        <taxon>Brucella</taxon>
    </lineage>
</organism>
<dbReference type="PANTHER" id="PTHR42847">
    <property type="entry name" value="ALKANESULFONATE MONOOXYGENASE"/>
    <property type="match status" value="1"/>
</dbReference>
<reference evidence="6 7" key="1">
    <citation type="submission" date="2019-09" db="EMBL/GenBank/DDBJ databases">
        <title>Taxonomic organization of the family Brucellaceae based on a phylogenomic approach.</title>
        <authorList>
            <person name="Leclercq S."/>
            <person name="Cloeckaert A."/>
            <person name="Zygmunt M.S."/>
        </authorList>
    </citation>
    <scope>NUCLEOTIDE SEQUENCE [LARGE SCALE GENOMIC DNA]</scope>
    <source>
        <strain evidence="6 7">CCUG 34461</strain>
    </source>
</reference>
<dbReference type="Gene3D" id="3.20.20.30">
    <property type="entry name" value="Luciferase-like domain"/>
    <property type="match status" value="1"/>
</dbReference>
<dbReference type="AlphaFoldDB" id="A0A6I0DKF9"/>
<dbReference type="GO" id="GO:0004497">
    <property type="term" value="F:monooxygenase activity"/>
    <property type="evidence" value="ECO:0007669"/>
    <property type="project" value="UniProtKB-KW"/>
</dbReference>
<evidence type="ECO:0000256" key="2">
    <source>
        <dbReference type="ARBA" id="ARBA00022643"/>
    </source>
</evidence>
<proteinExistence type="predicted"/>
<evidence type="ECO:0000313" key="7">
    <source>
        <dbReference type="Proteomes" id="UP000441102"/>
    </source>
</evidence>
<dbReference type="InterPro" id="IPR036661">
    <property type="entry name" value="Luciferase-like_sf"/>
</dbReference>
<dbReference type="EMBL" id="WBWX01000019">
    <property type="protein sequence ID" value="KAB2790323.1"/>
    <property type="molecule type" value="Genomic_DNA"/>
</dbReference>
<sequence>MSNTTNPVFNDNPLKLGIFCINGRGAAMTTVPEQKPLSWDGTLKSAVMADRMGFEAIVPFARWKGYVPGKPEHVTGRVYDPYIFAAAIAQATNYSGIFATSHVPTVHPIMAAKQCATIDHISGGRFGLNVVAGWNQPELEMFGNPMKEHTKRYDHAEEWLLVLRRLWSEKEEFDHSGEFFNITGGMSEPKPIQPTIPIMNAGGSDKGQDFAVSKADMCFIILRSEDEEMCRKQVEDYKTMALEKYGRDIQVWIHTYVVQRDSQQEAEAYLQNYAVTNRDEEALAGWMAGQEKNTKLMPPEVLNTFQMRFAAGAGGFPLVGTAGHIANRMEMLSRIGVSGALLTWVDFHDGLSRWGHGVMPLLEQAGLRKSFQRAAA</sequence>
<keyword evidence="2" id="KW-0288">FMN</keyword>
<protein>
    <submittedName>
        <fullName evidence="6">LLM class flavin-dependent oxidoreductase</fullName>
    </submittedName>
</protein>
<dbReference type="RefSeq" id="WP_151577150.1">
    <property type="nucleotide sequence ID" value="NZ_WBWX01000019.1"/>
</dbReference>
<keyword evidence="3" id="KW-0560">Oxidoreductase</keyword>
<dbReference type="Proteomes" id="UP000441102">
    <property type="component" value="Unassembled WGS sequence"/>
</dbReference>
<evidence type="ECO:0000259" key="5">
    <source>
        <dbReference type="Pfam" id="PF00296"/>
    </source>
</evidence>
<comment type="caution">
    <text evidence="6">The sequence shown here is derived from an EMBL/GenBank/DDBJ whole genome shotgun (WGS) entry which is preliminary data.</text>
</comment>
<evidence type="ECO:0000313" key="6">
    <source>
        <dbReference type="EMBL" id="KAB2790323.1"/>
    </source>
</evidence>
<gene>
    <name evidence="6" type="ORF">F9L06_24955</name>
</gene>